<name>A0A1J1HMU5_9DIPT</name>
<keyword evidence="2" id="KW-1185">Reference proteome</keyword>
<reference evidence="1 2" key="1">
    <citation type="submission" date="2015-04" db="EMBL/GenBank/DDBJ databases">
        <authorList>
            <person name="Syromyatnikov M.Y."/>
            <person name="Popov V.N."/>
        </authorList>
    </citation>
    <scope>NUCLEOTIDE SEQUENCE [LARGE SCALE GENOMIC DNA]</scope>
</reference>
<evidence type="ECO:0000313" key="1">
    <source>
        <dbReference type="EMBL" id="CRK87561.1"/>
    </source>
</evidence>
<accession>A0A1J1HMU5</accession>
<evidence type="ECO:0000313" key="2">
    <source>
        <dbReference type="Proteomes" id="UP000183832"/>
    </source>
</evidence>
<organism evidence="1 2">
    <name type="scientific">Clunio marinus</name>
    <dbReference type="NCBI Taxonomy" id="568069"/>
    <lineage>
        <taxon>Eukaryota</taxon>
        <taxon>Metazoa</taxon>
        <taxon>Ecdysozoa</taxon>
        <taxon>Arthropoda</taxon>
        <taxon>Hexapoda</taxon>
        <taxon>Insecta</taxon>
        <taxon>Pterygota</taxon>
        <taxon>Neoptera</taxon>
        <taxon>Endopterygota</taxon>
        <taxon>Diptera</taxon>
        <taxon>Nematocera</taxon>
        <taxon>Chironomoidea</taxon>
        <taxon>Chironomidae</taxon>
        <taxon>Clunio</taxon>
    </lineage>
</organism>
<gene>
    <name evidence="1" type="ORF">CLUMA_CG001358</name>
</gene>
<dbReference type="EMBL" id="CVRI01000004">
    <property type="protein sequence ID" value="CRK87561.1"/>
    <property type="molecule type" value="Genomic_DNA"/>
</dbReference>
<sequence>MRILFNAYVQQEILPCRHVEDNDIKYYGEREKAYLNVFLPFSKVECSNRRSINSSSINTNKWRSAMKTFMSIV</sequence>
<dbReference type="Proteomes" id="UP000183832">
    <property type="component" value="Unassembled WGS sequence"/>
</dbReference>
<protein>
    <submittedName>
        <fullName evidence="1">CLUMA_CG001358, isoform A</fullName>
    </submittedName>
</protein>
<dbReference type="AlphaFoldDB" id="A0A1J1HMU5"/>
<proteinExistence type="predicted"/>